<sequence length="193" mass="22230">MSDLQNLKVLQGLMPNSTQRKFTLKYGRTLDLLRVPVKVEVVTALAQFYDPPLSFPNVPLIGSKGCSNYIPILDMRQLGHPVWEKPEKGDLAGFILHNEDTIPQNFYDLEQKDKQLLESQKEIKTERSKRQKTLGGLLGVGFNLETVNKKLKEAQAEGQRWKRSWELDMWDQQERENTLATQIHRLEKALAKS</sequence>
<dbReference type="AlphaFoldDB" id="A0A9D4XBU9"/>
<dbReference type="InterPro" id="IPR056647">
    <property type="entry name" value="DUF7745"/>
</dbReference>
<evidence type="ECO:0000259" key="2">
    <source>
        <dbReference type="Pfam" id="PF24924"/>
    </source>
</evidence>
<protein>
    <recommendedName>
        <fullName evidence="2">DUF7745 domain-containing protein</fullName>
    </recommendedName>
</protein>
<keyword evidence="1" id="KW-0175">Coiled coil</keyword>
<dbReference type="Pfam" id="PF24924">
    <property type="entry name" value="DUF7745"/>
    <property type="match status" value="2"/>
</dbReference>
<reference evidence="3 4" key="1">
    <citation type="journal article" date="2022" name="Nat. Genet.">
        <title>Improved pea reference genome and pan-genome highlight genomic features and evolutionary characteristics.</title>
        <authorList>
            <person name="Yang T."/>
            <person name="Liu R."/>
            <person name="Luo Y."/>
            <person name="Hu S."/>
            <person name="Wang D."/>
            <person name="Wang C."/>
            <person name="Pandey M.K."/>
            <person name="Ge S."/>
            <person name="Xu Q."/>
            <person name="Li N."/>
            <person name="Li G."/>
            <person name="Huang Y."/>
            <person name="Saxena R.K."/>
            <person name="Ji Y."/>
            <person name="Li M."/>
            <person name="Yan X."/>
            <person name="He Y."/>
            <person name="Liu Y."/>
            <person name="Wang X."/>
            <person name="Xiang C."/>
            <person name="Varshney R.K."/>
            <person name="Ding H."/>
            <person name="Gao S."/>
            <person name="Zong X."/>
        </authorList>
    </citation>
    <scope>NUCLEOTIDE SEQUENCE [LARGE SCALE GENOMIC DNA]</scope>
    <source>
        <strain evidence="3 4">cv. Zhongwan 6</strain>
    </source>
</reference>
<gene>
    <name evidence="3" type="ORF">KIW84_042162</name>
</gene>
<keyword evidence="4" id="KW-1185">Reference proteome</keyword>
<dbReference type="Gramene" id="Psat04G0216200-T1">
    <property type="protein sequence ID" value="KAI5417447.1"/>
    <property type="gene ID" value="KIW84_042162"/>
</dbReference>
<accession>A0A9D4XBU9</accession>
<dbReference type="Proteomes" id="UP001058974">
    <property type="component" value="Chromosome 4"/>
</dbReference>
<proteinExistence type="predicted"/>
<name>A0A9D4XBU9_PEA</name>
<dbReference type="EMBL" id="JAMSHJ010000004">
    <property type="protein sequence ID" value="KAI5417447.1"/>
    <property type="molecule type" value="Genomic_DNA"/>
</dbReference>
<dbReference type="PANTHER" id="PTHR48154">
    <property type="entry name" value="PROTEIN, PUTATIVE-RELATED"/>
    <property type="match status" value="1"/>
</dbReference>
<evidence type="ECO:0000313" key="4">
    <source>
        <dbReference type="Proteomes" id="UP001058974"/>
    </source>
</evidence>
<dbReference type="PANTHER" id="PTHR48154:SF1">
    <property type="entry name" value="PROTEIN, PUTATIVE-RELATED"/>
    <property type="match status" value="1"/>
</dbReference>
<evidence type="ECO:0000256" key="1">
    <source>
        <dbReference type="SAM" id="Coils"/>
    </source>
</evidence>
<comment type="caution">
    <text evidence="3">The sequence shown here is derived from an EMBL/GenBank/DDBJ whole genome shotgun (WGS) entry which is preliminary data.</text>
</comment>
<organism evidence="3 4">
    <name type="scientific">Pisum sativum</name>
    <name type="common">Garden pea</name>
    <name type="synonym">Lathyrus oleraceus</name>
    <dbReference type="NCBI Taxonomy" id="3888"/>
    <lineage>
        <taxon>Eukaryota</taxon>
        <taxon>Viridiplantae</taxon>
        <taxon>Streptophyta</taxon>
        <taxon>Embryophyta</taxon>
        <taxon>Tracheophyta</taxon>
        <taxon>Spermatophyta</taxon>
        <taxon>Magnoliopsida</taxon>
        <taxon>eudicotyledons</taxon>
        <taxon>Gunneridae</taxon>
        <taxon>Pentapetalae</taxon>
        <taxon>rosids</taxon>
        <taxon>fabids</taxon>
        <taxon>Fabales</taxon>
        <taxon>Fabaceae</taxon>
        <taxon>Papilionoideae</taxon>
        <taxon>50 kb inversion clade</taxon>
        <taxon>NPAAA clade</taxon>
        <taxon>Hologalegina</taxon>
        <taxon>IRL clade</taxon>
        <taxon>Fabeae</taxon>
        <taxon>Lathyrus</taxon>
    </lineage>
</organism>
<feature type="domain" description="DUF7745" evidence="2">
    <location>
        <begin position="7"/>
        <end position="53"/>
    </location>
</feature>
<feature type="domain" description="DUF7745" evidence="2">
    <location>
        <begin position="55"/>
        <end position="126"/>
    </location>
</feature>
<feature type="coiled-coil region" evidence="1">
    <location>
        <begin position="109"/>
        <end position="164"/>
    </location>
</feature>
<evidence type="ECO:0000313" key="3">
    <source>
        <dbReference type="EMBL" id="KAI5417447.1"/>
    </source>
</evidence>